<gene>
    <name evidence="3" type="ORF">E4031_04625</name>
    <name evidence="2" type="ORF">E4Z98_02445</name>
</gene>
<dbReference type="Proteomes" id="UP000296883">
    <property type="component" value="Chromosome"/>
</dbReference>
<evidence type="ECO:0000313" key="2">
    <source>
        <dbReference type="EMBL" id="QCA28228.1"/>
    </source>
</evidence>
<evidence type="ECO:0000313" key="4">
    <source>
        <dbReference type="Proteomes" id="UP000296883"/>
    </source>
</evidence>
<protein>
    <submittedName>
        <fullName evidence="3">Uncharacterized protein</fullName>
    </submittedName>
</protein>
<keyword evidence="1" id="KW-0472">Membrane</keyword>
<feature type="transmembrane region" description="Helical" evidence="1">
    <location>
        <begin position="12"/>
        <end position="30"/>
    </location>
</feature>
<evidence type="ECO:0000313" key="3">
    <source>
        <dbReference type="EMBL" id="TFZ41883.1"/>
    </source>
</evidence>
<organism evidence="3 5">
    <name type="scientific">Vagococcus xieshaowenii</name>
    <dbReference type="NCBI Taxonomy" id="2562451"/>
    <lineage>
        <taxon>Bacteria</taxon>
        <taxon>Bacillati</taxon>
        <taxon>Bacillota</taxon>
        <taxon>Bacilli</taxon>
        <taxon>Lactobacillales</taxon>
        <taxon>Enterococcaceae</taxon>
        <taxon>Vagococcus</taxon>
    </lineage>
</organism>
<keyword evidence="1" id="KW-1133">Transmembrane helix</keyword>
<evidence type="ECO:0000313" key="5">
    <source>
        <dbReference type="Proteomes" id="UP000297725"/>
    </source>
</evidence>
<proteinExistence type="predicted"/>
<dbReference type="EMBL" id="SRHU01000018">
    <property type="protein sequence ID" value="TFZ41883.1"/>
    <property type="molecule type" value="Genomic_DNA"/>
</dbReference>
<reference evidence="3 5" key="1">
    <citation type="submission" date="2019-03" db="EMBL/GenBank/DDBJ databases">
        <title>Vagococcus sp. was isolated fron gut of Carduelis flavirostris.</title>
        <authorList>
            <person name="Ge Y."/>
        </authorList>
    </citation>
    <scope>NUCLEOTIDE SEQUENCE [LARGE SCALE GENOMIC DNA]</scope>
    <source>
        <strain evidence="3 5">CF-210</strain>
    </source>
</reference>
<keyword evidence="1" id="KW-0812">Transmembrane</keyword>
<reference evidence="2 4" key="2">
    <citation type="journal article" date="2020" name="Int. J. Syst. Evol. Microbiol.">
        <title>Vagococcus xieshaowenii sp. nov., isolated from snow finch (Montifringilla taczanowskii) cloacal content.</title>
        <authorList>
            <person name="Ge Y."/>
            <person name="Yang J."/>
            <person name="Lai X.H."/>
            <person name="Zhang G."/>
            <person name="Jin D."/>
            <person name="Lu S."/>
            <person name="Wang B."/>
            <person name="Huang Y."/>
            <person name="Huang Y."/>
            <person name="Ren Z."/>
            <person name="Zhang X."/>
            <person name="Xu J."/>
        </authorList>
    </citation>
    <scope>NUCLEOTIDE SEQUENCE [LARGE SCALE GENOMIC DNA]</scope>
    <source>
        <strain evidence="2">Personal::cf-49</strain>
        <strain evidence="4">personal::cf-49</strain>
    </source>
</reference>
<dbReference type="AlphaFoldDB" id="A0AAJ5EEH2"/>
<feature type="transmembrane region" description="Helical" evidence="1">
    <location>
        <begin position="36"/>
        <end position="56"/>
    </location>
</feature>
<sequence>MSKRRYEALSNIILSITLIVFGAAAGAYFVSGNFTYLALGLILLFFMIVNFMMEICRPGHKEVGK</sequence>
<dbReference type="EMBL" id="CP038865">
    <property type="protein sequence ID" value="QCA28228.1"/>
    <property type="molecule type" value="Genomic_DNA"/>
</dbReference>
<evidence type="ECO:0000256" key="1">
    <source>
        <dbReference type="SAM" id="Phobius"/>
    </source>
</evidence>
<keyword evidence="4" id="KW-1185">Reference proteome</keyword>
<dbReference type="Proteomes" id="UP000297725">
    <property type="component" value="Unassembled WGS sequence"/>
</dbReference>
<accession>A0AAJ5EEH2</accession>
<name>A0AAJ5EEH2_9ENTE</name>
<dbReference type="RefSeq" id="WP_135254271.1">
    <property type="nucleotide sequence ID" value="NZ_CP038865.1"/>
</dbReference>